<evidence type="ECO:0000259" key="6">
    <source>
        <dbReference type="Pfam" id="PF01782"/>
    </source>
</evidence>
<name>A0A848HBB0_9BURK</name>
<dbReference type="GO" id="GO:0005840">
    <property type="term" value="C:ribosome"/>
    <property type="evidence" value="ECO:0007669"/>
    <property type="project" value="InterPro"/>
</dbReference>
<comment type="subunit">
    <text evidence="5">Binds ribosomal protein uS19.</text>
</comment>
<comment type="domain">
    <text evidence="5">The PRC barrel domain binds ribosomal protein uS19.</text>
</comment>
<keyword evidence="9" id="KW-1185">Reference proteome</keyword>
<evidence type="ECO:0000256" key="1">
    <source>
        <dbReference type="ARBA" id="ARBA00022490"/>
    </source>
</evidence>
<evidence type="ECO:0000313" key="9">
    <source>
        <dbReference type="Proteomes" id="UP000541185"/>
    </source>
</evidence>
<dbReference type="Proteomes" id="UP000541185">
    <property type="component" value="Unassembled WGS sequence"/>
</dbReference>
<keyword evidence="1 5" id="KW-0963">Cytoplasm</keyword>
<dbReference type="HAMAP" id="MF_00014">
    <property type="entry name" value="Ribosome_mat_RimM"/>
    <property type="match status" value="1"/>
</dbReference>
<protein>
    <recommendedName>
        <fullName evidence="5">Ribosome maturation factor RimM</fullName>
    </recommendedName>
</protein>
<evidence type="ECO:0000313" key="8">
    <source>
        <dbReference type="EMBL" id="NML46780.1"/>
    </source>
</evidence>
<dbReference type="GO" id="GO:0043022">
    <property type="term" value="F:ribosome binding"/>
    <property type="evidence" value="ECO:0007669"/>
    <property type="project" value="InterPro"/>
</dbReference>
<proteinExistence type="inferred from homology"/>
<dbReference type="InterPro" id="IPR011961">
    <property type="entry name" value="RimM"/>
</dbReference>
<accession>A0A848HBB0</accession>
<dbReference type="NCBIfam" id="TIGR02273">
    <property type="entry name" value="16S_RimM"/>
    <property type="match status" value="1"/>
</dbReference>
<dbReference type="Gene3D" id="2.40.30.60">
    <property type="entry name" value="RimM"/>
    <property type="match status" value="1"/>
</dbReference>
<dbReference type="Pfam" id="PF01782">
    <property type="entry name" value="RimM"/>
    <property type="match status" value="1"/>
</dbReference>
<dbReference type="InterPro" id="IPR002676">
    <property type="entry name" value="RimM_N"/>
</dbReference>
<comment type="function">
    <text evidence="5">An accessory protein needed during the final step in the assembly of 30S ribosomal subunit, possibly for assembly of the head region. Essential for efficient processing of 16S rRNA. May be needed both before and after RbfA during the maturation of 16S rRNA. It has affinity for free ribosomal 30S subunits but not for 70S ribosomes.</text>
</comment>
<dbReference type="PANTHER" id="PTHR33692:SF1">
    <property type="entry name" value="RIBOSOME MATURATION FACTOR RIMM"/>
    <property type="match status" value="1"/>
</dbReference>
<keyword evidence="2 5" id="KW-0690">Ribosome biogenesis</keyword>
<comment type="subcellular location">
    <subcellularLocation>
        <location evidence="5">Cytoplasm</location>
    </subcellularLocation>
</comment>
<reference evidence="8 9" key="1">
    <citation type="submission" date="2020-04" db="EMBL/GenBank/DDBJ databases">
        <title>Ramlibacter sp. G-1-2-2 isolated from soil.</title>
        <authorList>
            <person name="Dahal R.H."/>
        </authorList>
    </citation>
    <scope>NUCLEOTIDE SEQUENCE [LARGE SCALE GENOMIC DNA]</scope>
    <source>
        <strain evidence="8 9">G-1-2-2</strain>
    </source>
</reference>
<dbReference type="AlphaFoldDB" id="A0A848HBB0"/>
<evidence type="ECO:0000256" key="3">
    <source>
        <dbReference type="ARBA" id="ARBA00022552"/>
    </source>
</evidence>
<dbReference type="EMBL" id="JABBFX010000002">
    <property type="protein sequence ID" value="NML46780.1"/>
    <property type="molecule type" value="Genomic_DNA"/>
</dbReference>
<dbReference type="Pfam" id="PF24986">
    <property type="entry name" value="PRC_RimM"/>
    <property type="match status" value="1"/>
</dbReference>
<dbReference type="SUPFAM" id="SSF50447">
    <property type="entry name" value="Translation proteins"/>
    <property type="match status" value="1"/>
</dbReference>
<dbReference type="GO" id="GO:0006364">
    <property type="term" value="P:rRNA processing"/>
    <property type="evidence" value="ECO:0007669"/>
    <property type="project" value="UniProtKB-UniRule"/>
</dbReference>
<evidence type="ECO:0000259" key="7">
    <source>
        <dbReference type="Pfam" id="PF24986"/>
    </source>
</evidence>
<dbReference type="GO" id="GO:0042274">
    <property type="term" value="P:ribosomal small subunit biogenesis"/>
    <property type="evidence" value="ECO:0007669"/>
    <property type="project" value="UniProtKB-UniRule"/>
</dbReference>
<keyword evidence="3 5" id="KW-0698">rRNA processing</keyword>
<dbReference type="InterPro" id="IPR011033">
    <property type="entry name" value="PRC_barrel-like_sf"/>
</dbReference>
<dbReference type="InterPro" id="IPR036976">
    <property type="entry name" value="RimM_N_sf"/>
</dbReference>
<gene>
    <name evidence="5 8" type="primary">rimM</name>
    <name evidence="8" type="ORF">HHL11_23755</name>
</gene>
<evidence type="ECO:0000256" key="2">
    <source>
        <dbReference type="ARBA" id="ARBA00022517"/>
    </source>
</evidence>
<comment type="caution">
    <text evidence="8">The sequence shown here is derived from an EMBL/GenBank/DDBJ whole genome shotgun (WGS) entry which is preliminary data.</text>
</comment>
<dbReference type="InterPro" id="IPR009000">
    <property type="entry name" value="Transl_B-barrel_sf"/>
</dbReference>
<keyword evidence="4 5" id="KW-0143">Chaperone</keyword>
<evidence type="ECO:0000256" key="5">
    <source>
        <dbReference type="HAMAP-Rule" id="MF_00014"/>
    </source>
</evidence>
<dbReference type="GO" id="GO:0005737">
    <property type="term" value="C:cytoplasm"/>
    <property type="evidence" value="ECO:0007669"/>
    <property type="project" value="UniProtKB-SubCell"/>
</dbReference>
<dbReference type="Gene3D" id="2.30.30.240">
    <property type="entry name" value="PRC-barrel domain"/>
    <property type="match status" value="1"/>
</dbReference>
<dbReference type="RefSeq" id="WP_169421025.1">
    <property type="nucleotide sequence ID" value="NZ_JABBFX010000002.1"/>
</dbReference>
<sequence>MAAPGRAAAPALPAGIDATELPADAIEIGRIADAWGIKGWFKVLPHSADPQALFSSKRWYLQPPERGPKAFSGTVLLKIREAKDHSDSIVARCDEVDDRGGAEALKGARVFVPRSSFPTASDDEYYWVDLLGLDVFNREGVHLGKVKDLLSTGPQTVLVLEYEEDGKAQERMLPFVSAYVDGVDLPGKRINVDWQLDY</sequence>
<evidence type="ECO:0000256" key="4">
    <source>
        <dbReference type="ARBA" id="ARBA00023186"/>
    </source>
</evidence>
<comment type="similarity">
    <text evidence="5">Belongs to the RimM family.</text>
</comment>
<organism evidence="8 9">
    <name type="scientific">Ramlibacter agri</name>
    <dbReference type="NCBI Taxonomy" id="2728837"/>
    <lineage>
        <taxon>Bacteria</taxon>
        <taxon>Pseudomonadati</taxon>
        <taxon>Pseudomonadota</taxon>
        <taxon>Betaproteobacteria</taxon>
        <taxon>Burkholderiales</taxon>
        <taxon>Comamonadaceae</taxon>
        <taxon>Ramlibacter</taxon>
    </lineage>
</organism>
<dbReference type="PANTHER" id="PTHR33692">
    <property type="entry name" value="RIBOSOME MATURATION FACTOR RIMM"/>
    <property type="match status" value="1"/>
</dbReference>
<dbReference type="SUPFAM" id="SSF50346">
    <property type="entry name" value="PRC-barrel domain"/>
    <property type="match status" value="1"/>
</dbReference>
<dbReference type="InterPro" id="IPR056792">
    <property type="entry name" value="PRC_RimM"/>
</dbReference>
<feature type="domain" description="Ribosome maturation factor RimM PRC barrel" evidence="7">
    <location>
        <begin position="127"/>
        <end position="197"/>
    </location>
</feature>
<feature type="domain" description="RimM N-terminal" evidence="6">
    <location>
        <begin position="28"/>
        <end position="115"/>
    </location>
</feature>